<evidence type="ECO:0000256" key="6">
    <source>
        <dbReference type="ARBA" id="ARBA00022989"/>
    </source>
</evidence>
<keyword evidence="3 13" id="KW-0813">Transport</keyword>
<keyword evidence="5 13" id="KW-0812">Transmembrane</keyword>
<evidence type="ECO:0008006" key="17">
    <source>
        <dbReference type="Google" id="ProtNLM"/>
    </source>
</evidence>
<evidence type="ECO:0000256" key="8">
    <source>
        <dbReference type="ARBA" id="ARBA00023065"/>
    </source>
</evidence>
<dbReference type="GO" id="GO:0015280">
    <property type="term" value="F:ligand-gated sodium channel activity"/>
    <property type="evidence" value="ECO:0007669"/>
    <property type="project" value="TreeGrafter"/>
</dbReference>
<keyword evidence="4 13" id="KW-0894">Sodium channel</keyword>
<evidence type="ECO:0000256" key="3">
    <source>
        <dbReference type="ARBA" id="ARBA00022448"/>
    </source>
</evidence>
<keyword evidence="16" id="KW-1185">Reference proteome</keyword>
<protein>
    <recommendedName>
        <fullName evidence="17">Ion channel</fullName>
    </recommendedName>
</protein>
<dbReference type="PANTHER" id="PTHR11690:SF222">
    <property type="entry name" value="AMILORIDE-SENSITIVE SODIUM CHANNEL SUBUNIT GAMMA"/>
    <property type="match status" value="1"/>
</dbReference>
<keyword evidence="9 14" id="KW-0472">Membrane</keyword>
<dbReference type="Proteomes" id="UP001432322">
    <property type="component" value="Unassembled WGS sequence"/>
</dbReference>
<evidence type="ECO:0000256" key="9">
    <source>
        <dbReference type="ARBA" id="ARBA00023136"/>
    </source>
</evidence>
<comment type="subcellular location">
    <subcellularLocation>
        <location evidence="1">Membrane</location>
        <topology evidence="1">Multi-pass membrane protein</topology>
    </subcellularLocation>
</comment>
<dbReference type="EMBL" id="BTSY01000004">
    <property type="protein sequence ID" value="GMT23152.1"/>
    <property type="molecule type" value="Genomic_DNA"/>
</dbReference>
<evidence type="ECO:0000256" key="2">
    <source>
        <dbReference type="ARBA" id="ARBA00007193"/>
    </source>
</evidence>
<keyword evidence="10" id="KW-0325">Glycoprotein</keyword>
<evidence type="ECO:0000256" key="13">
    <source>
        <dbReference type="RuleBase" id="RU000679"/>
    </source>
</evidence>
<evidence type="ECO:0000256" key="5">
    <source>
        <dbReference type="ARBA" id="ARBA00022692"/>
    </source>
</evidence>
<name>A0AAV5VTY9_9BILA</name>
<gene>
    <name evidence="15" type="ORF">PFISCL1PPCAC_14449</name>
</gene>
<evidence type="ECO:0000256" key="1">
    <source>
        <dbReference type="ARBA" id="ARBA00004141"/>
    </source>
</evidence>
<sequence length="459" mass="52112">FAEITAMHGVKRVWEARAWSKAFWGITVLLLGGLLTYQLTLIAMGYFSKPVVSEITFVMADDGLEFPKITICSYNPMRKSYVEKINVTGDFSMRLARYMLLANNDVLNIFGGNDEEILEEDDAELQAYKKAHPGFTINSFYHSAGFECEEVLKMCSFAGREFNCCNYSTSVLSELGLCQVLNLQDSPYAWMRKQTEATETAGLEIILDAHLEEVLDVSLSTDKVFNTQFGNGFKFYIEEPHTTTSKSSQGITVSPGDIVYTSVALTAHALLDTNNWGTCISEWPAGYEMKNKEKYQSTDCQSMCKANFFYDRCTCSPFMYNIEEDFRACTPLEVYRCVKEYIVVDFNQTTEDYVFPECKECVTECMRSQYSTYNSYGRGFSDDALNALVRFNSEWTEEHIKQNFLSMNIFYRDMGYTSYVQKQDATVTATLSDMGGTMGLFLGMSVLTIIESLIYLAKV</sequence>
<keyword evidence="6 14" id="KW-1133">Transmembrane helix</keyword>
<organism evidence="15 16">
    <name type="scientific">Pristionchus fissidentatus</name>
    <dbReference type="NCBI Taxonomy" id="1538716"/>
    <lineage>
        <taxon>Eukaryota</taxon>
        <taxon>Metazoa</taxon>
        <taxon>Ecdysozoa</taxon>
        <taxon>Nematoda</taxon>
        <taxon>Chromadorea</taxon>
        <taxon>Rhabditida</taxon>
        <taxon>Rhabditina</taxon>
        <taxon>Diplogasteromorpha</taxon>
        <taxon>Diplogasteroidea</taxon>
        <taxon>Neodiplogasteridae</taxon>
        <taxon>Pristionchus</taxon>
    </lineage>
</organism>
<dbReference type="Gene3D" id="1.10.287.770">
    <property type="entry name" value="YojJ-like"/>
    <property type="match status" value="1"/>
</dbReference>
<feature type="non-terminal residue" evidence="15">
    <location>
        <position position="1"/>
    </location>
</feature>
<evidence type="ECO:0000256" key="4">
    <source>
        <dbReference type="ARBA" id="ARBA00022461"/>
    </source>
</evidence>
<proteinExistence type="inferred from homology"/>
<evidence type="ECO:0000313" key="15">
    <source>
        <dbReference type="EMBL" id="GMT23152.1"/>
    </source>
</evidence>
<keyword evidence="12 13" id="KW-0407">Ion channel</keyword>
<evidence type="ECO:0000256" key="10">
    <source>
        <dbReference type="ARBA" id="ARBA00023180"/>
    </source>
</evidence>
<dbReference type="PANTHER" id="PTHR11690">
    <property type="entry name" value="AMILORIDE-SENSITIVE SODIUM CHANNEL-RELATED"/>
    <property type="match status" value="1"/>
</dbReference>
<evidence type="ECO:0000313" key="16">
    <source>
        <dbReference type="Proteomes" id="UP001432322"/>
    </source>
</evidence>
<dbReference type="Pfam" id="PF00858">
    <property type="entry name" value="ASC"/>
    <property type="match status" value="1"/>
</dbReference>
<accession>A0AAV5VTY9</accession>
<reference evidence="15" key="1">
    <citation type="submission" date="2023-10" db="EMBL/GenBank/DDBJ databases">
        <title>Genome assembly of Pristionchus species.</title>
        <authorList>
            <person name="Yoshida K."/>
            <person name="Sommer R.J."/>
        </authorList>
    </citation>
    <scope>NUCLEOTIDE SEQUENCE</scope>
    <source>
        <strain evidence="15">RS5133</strain>
    </source>
</reference>
<feature type="transmembrane region" description="Helical" evidence="14">
    <location>
        <begin position="438"/>
        <end position="457"/>
    </location>
</feature>
<dbReference type="InterPro" id="IPR001873">
    <property type="entry name" value="ENaC"/>
</dbReference>
<keyword evidence="7" id="KW-0915">Sodium</keyword>
<evidence type="ECO:0000256" key="7">
    <source>
        <dbReference type="ARBA" id="ARBA00023053"/>
    </source>
</evidence>
<dbReference type="GO" id="GO:0005886">
    <property type="term" value="C:plasma membrane"/>
    <property type="evidence" value="ECO:0007669"/>
    <property type="project" value="TreeGrafter"/>
</dbReference>
<evidence type="ECO:0000256" key="11">
    <source>
        <dbReference type="ARBA" id="ARBA00023201"/>
    </source>
</evidence>
<feature type="non-terminal residue" evidence="15">
    <location>
        <position position="459"/>
    </location>
</feature>
<comment type="similarity">
    <text evidence="2 13">Belongs to the amiloride-sensitive sodium channel (TC 1.A.6) family.</text>
</comment>
<comment type="caution">
    <text evidence="15">The sequence shown here is derived from an EMBL/GenBank/DDBJ whole genome shotgun (WGS) entry which is preliminary data.</text>
</comment>
<feature type="transmembrane region" description="Helical" evidence="14">
    <location>
        <begin position="22"/>
        <end position="47"/>
    </location>
</feature>
<dbReference type="AlphaFoldDB" id="A0AAV5VTY9"/>
<evidence type="ECO:0000256" key="12">
    <source>
        <dbReference type="ARBA" id="ARBA00023303"/>
    </source>
</evidence>
<dbReference type="Gene3D" id="2.60.470.10">
    <property type="entry name" value="Acid-sensing ion channels like domains"/>
    <property type="match status" value="1"/>
</dbReference>
<evidence type="ECO:0000256" key="14">
    <source>
        <dbReference type="SAM" id="Phobius"/>
    </source>
</evidence>
<keyword evidence="8 13" id="KW-0406">Ion transport</keyword>
<dbReference type="PRINTS" id="PR01078">
    <property type="entry name" value="AMINACHANNEL"/>
</dbReference>
<keyword evidence="11 13" id="KW-0739">Sodium transport</keyword>